<evidence type="ECO:0000256" key="6">
    <source>
        <dbReference type="SAM" id="Phobius"/>
    </source>
</evidence>
<dbReference type="InterPro" id="IPR024041">
    <property type="entry name" value="NH4_transpt_AmtB-like_dom"/>
</dbReference>
<reference evidence="8 9" key="1">
    <citation type="submission" date="2023-02" db="EMBL/GenBank/DDBJ databases">
        <title>LHISI_Scaffold_Assembly.</title>
        <authorList>
            <person name="Stuart O.P."/>
            <person name="Cleave R."/>
            <person name="Magrath M.J.L."/>
            <person name="Mikheyev A.S."/>
        </authorList>
    </citation>
    <scope>NUCLEOTIDE SEQUENCE [LARGE SCALE GENOMIC DNA]</scope>
    <source>
        <strain evidence="8">Daus_M_001</strain>
        <tissue evidence="8">Leg muscle</tissue>
    </source>
</reference>
<gene>
    <name evidence="8" type="ORF">PR048_027834</name>
</gene>
<evidence type="ECO:0000259" key="7">
    <source>
        <dbReference type="Pfam" id="PF00909"/>
    </source>
</evidence>
<feature type="transmembrane region" description="Helical" evidence="6">
    <location>
        <begin position="68"/>
        <end position="87"/>
    </location>
</feature>
<comment type="subcellular location">
    <subcellularLocation>
        <location evidence="1">Membrane</location>
        <topology evidence="1">Multi-pass membrane protein</topology>
    </subcellularLocation>
</comment>
<organism evidence="8 9">
    <name type="scientific">Dryococelus australis</name>
    <dbReference type="NCBI Taxonomy" id="614101"/>
    <lineage>
        <taxon>Eukaryota</taxon>
        <taxon>Metazoa</taxon>
        <taxon>Ecdysozoa</taxon>
        <taxon>Arthropoda</taxon>
        <taxon>Hexapoda</taxon>
        <taxon>Insecta</taxon>
        <taxon>Pterygota</taxon>
        <taxon>Neoptera</taxon>
        <taxon>Polyneoptera</taxon>
        <taxon>Phasmatodea</taxon>
        <taxon>Verophasmatodea</taxon>
        <taxon>Anareolatae</taxon>
        <taxon>Phasmatidae</taxon>
        <taxon>Eurycanthinae</taxon>
        <taxon>Dryococelus</taxon>
    </lineage>
</organism>
<feature type="transmembrane region" description="Helical" evidence="6">
    <location>
        <begin position="121"/>
        <end position="139"/>
    </location>
</feature>
<evidence type="ECO:0000256" key="1">
    <source>
        <dbReference type="ARBA" id="ARBA00004141"/>
    </source>
</evidence>
<evidence type="ECO:0000256" key="3">
    <source>
        <dbReference type="ARBA" id="ARBA00022989"/>
    </source>
</evidence>
<sequence length="567" mass="60072">MGADMAVHQRSNDWESGVKYAEDESSLSTFLKAALVQLARVGLMTVHTCCSPTTRGDLALTQQLADQALVTACYWLVGFPLATQAWWPTTPADWDMAVHAWGAVLLASGVLATAAAGRAHLLGLLAVTAVYAGLVQPVLSRWVVPTRDRGAAVLAHASGGALALAAELALGRRLAGVHELDARWGFPGHSVVAVSTAYLLVAVGSAALGLPVPGNAEPGLNTAALVAGGTALAASSAALVELMVVVVSRAQLDYWALLGVLQAAIAGVVTASSCADLYIPAVSRHTYMHFTGLQNLLTLPGAVVAERLACPPLTKANQIQSPSRTPRFSQIRIVPDDAAGRRVFSETSHFPHPCIPTLLHYHLISHSSALKISLLRATQISQPMREMKVNMEQHRNEGAGETGDPRENPPIKGIVRHDPHMRKSGDPAGIALVAGERANRSATEAPVPLKPLLLFLLGRATGAERLDCSPPIKVDRVHFPAGSLREVGIVLDDAAGLWVFSGMSRIPCPFIPALLRAHFASPSSALNTSLLRAAHISSLTPTLDTFQQRIDTFHITLINLTKSIFVN</sequence>
<evidence type="ECO:0000256" key="5">
    <source>
        <dbReference type="SAM" id="MobiDB-lite"/>
    </source>
</evidence>
<dbReference type="InterPro" id="IPR029020">
    <property type="entry name" value="Ammonium/urea_transptr"/>
</dbReference>
<feature type="transmembrane region" description="Helical" evidence="6">
    <location>
        <begin position="151"/>
        <end position="170"/>
    </location>
</feature>
<proteinExistence type="predicted"/>
<dbReference type="Pfam" id="PF00909">
    <property type="entry name" value="Ammonium_transp"/>
    <property type="match status" value="1"/>
</dbReference>
<feature type="transmembrane region" description="Helical" evidence="6">
    <location>
        <begin position="191"/>
        <end position="212"/>
    </location>
</feature>
<dbReference type="EMBL" id="JARBHB010000012">
    <property type="protein sequence ID" value="KAJ8871512.1"/>
    <property type="molecule type" value="Genomic_DNA"/>
</dbReference>
<evidence type="ECO:0000313" key="9">
    <source>
        <dbReference type="Proteomes" id="UP001159363"/>
    </source>
</evidence>
<feature type="transmembrane region" description="Helical" evidence="6">
    <location>
        <begin position="254"/>
        <end position="279"/>
    </location>
</feature>
<feature type="transmembrane region" description="Helical" evidence="6">
    <location>
        <begin position="99"/>
        <end position="116"/>
    </location>
</feature>
<feature type="transmembrane region" description="Helical" evidence="6">
    <location>
        <begin position="224"/>
        <end position="247"/>
    </location>
</feature>
<keyword evidence="2 6" id="KW-0812">Transmembrane</keyword>
<feature type="domain" description="Ammonium transporter AmtB-like" evidence="7">
    <location>
        <begin position="59"/>
        <end position="277"/>
    </location>
</feature>
<name>A0ABQ9GHN4_9NEOP</name>
<accession>A0ABQ9GHN4</accession>
<dbReference type="Gene3D" id="1.10.3430.10">
    <property type="entry name" value="Ammonium transporter AmtB like domains"/>
    <property type="match status" value="1"/>
</dbReference>
<evidence type="ECO:0000256" key="2">
    <source>
        <dbReference type="ARBA" id="ARBA00022692"/>
    </source>
</evidence>
<comment type="caution">
    <text evidence="8">The sequence shown here is derived from an EMBL/GenBank/DDBJ whole genome shotgun (WGS) entry which is preliminary data.</text>
</comment>
<protein>
    <recommendedName>
        <fullName evidence="7">Ammonium transporter AmtB-like domain-containing protein</fullName>
    </recommendedName>
</protein>
<keyword evidence="4 6" id="KW-0472">Membrane</keyword>
<feature type="region of interest" description="Disordered" evidence="5">
    <location>
        <begin position="396"/>
        <end position="427"/>
    </location>
</feature>
<dbReference type="Proteomes" id="UP001159363">
    <property type="component" value="Chromosome 11"/>
</dbReference>
<keyword evidence="9" id="KW-1185">Reference proteome</keyword>
<evidence type="ECO:0000313" key="8">
    <source>
        <dbReference type="EMBL" id="KAJ8871512.1"/>
    </source>
</evidence>
<keyword evidence="3 6" id="KW-1133">Transmembrane helix</keyword>
<dbReference type="SUPFAM" id="SSF111352">
    <property type="entry name" value="Ammonium transporter"/>
    <property type="match status" value="1"/>
</dbReference>
<feature type="compositionally biased region" description="Basic and acidic residues" evidence="5">
    <location>
        <begin position="396"/>
        <end position="425"/>
    </location>
</feature>
<evidence type="ECO:0000256" key="4">
    <source>
        <dbReference type="ARBA" id="ARBA00023136"/>
    </source>
</evidence>